<feature type="signal peptide" evidence="1">
    <location>
        <begin position="1"/>
        <end position="19"/>
    </location>
</feature>
<dbReference type="Proteomes" id="UP000198820">
    <property type="component" value="Unassembled WGS sequence"/>
</dbReference>
<evidence type="ECO:0008006" key="4">
    <source>
        <dbReference type="Google" id="ProtNLM"/>
    </source>
</evidence>
<dbReference type="InterPro" id="IPR021958">
    <property type="entry name" value="DUF3575"/>
</dbReference>
<organism evidence="2 3">
    <name type="scientific">Psychroflexus halocasei</name>
    <dbReference type="NCBI Taxonomy" id="908615"/>
    <lineage>
        <taxon>Bacteria</taxon>
        <taxon>Pseudomonadati</taxon>
        <taxon>Bacteroidota</taxon>
        <taxon>Flavobacteriia</taxon>
        <taxon>Flavobacteriales</taxon>
        <taxon>Flavobacteriaceae</taxon>
        <taxon>Psychroflexus</taxon>
    </lineage>
</organism>
<sequence>MKRNLLLFAMLISVFAVQAQNETYSNLNEKKNEIKLNVISPLLGGIEMSYERILNKKSGLGISALYIFSDENNEDTNYMISTNYRRYFGKKYASGFFAEGFGMFSSIDGKQLKDIDGNLTSNEGDDVYDLSIGLGLGSKWVTKSGFIFEINAGYGFLLFNADKTDHTIVAKLGLNVGYRF</sequence>
<dbReference type="AlphaFoldDB" id="A0A1H4E694"/>
<name>A0A1H4E694_9FLAO</name>
<dbReference type="Pfam" id="PF12099">
    <property type="entry name" value="DUF3575"/>
    <property type="match status" value="1"/>
</dbReference>
<reference evidence="2 3" key="1">
    <citation type="submission" date="2016-10" db="EMBL/GenBank/DDBJ databases">
        <authorList>
            <person name="de Groot N.N."/>
        </authorList>
    </citation>
    <scope>NUCLEOTIDE SEQUENCE [LARGE SCALE GENOMIC DNA]</scope>
    <source>
        <strain evidence="2 3">DSM 23581</strain>
    </source>
</reference>
<dbReference type="RefSeq" id="WP_093246136.1">
    <property type="nucleotide sequence ID" value="NZ_FNQF01000030.1"/>
</dbReference>
<accession>A0A1H4E694</accession>
<protein>
    <recommendedName>
        <fullName evidence="4">DUF3575 domain-containing protein</fullName>
    </recommendedName>
</protein>
<evidence type="ECO:0000313" key="2">
    <source>
        <dbReference type="EMBL" id="SEA80575.1"/>
    </source>
</evidence>
<evidence type="ECO:0000256" key="1">
    <source>
        <dbReference type="SAM" id="SignalP"/>
    </source>
</evidence>
<gene>
    <name evidence="2" type="ORF">SAMN05421540_1302</name>
</gene>
<dbReference type="STRING" id="908615.SAMN05421540_1302"/>
<keyword evidence="1" id="KW-0732">Signal</keyword>
<evidence type="ECO:0000313" key="3">
    <source>
        <dbReference type="Proteomes" id="UP000198820"/>
    </source>
</evidence>
<feature type="chain" id="PRO_5011788295" description="DUF3575 domain-containing protein" evidence="1">
    <location>
        <begin position="20"/>
        <end position="180"/>
    </location>
</feature>
<dbReference type="EMBL" id="FNQF01000030">
    <property type="protein sequence ID" value="SEA80575.1"/>
    <property type="molecule type" value="Genomic_DNA"/>
</dbReference>
<proteinExistence type="predicted"/>
<keyword evidence="3" id="KW-1185">Reference proteome</keyword>